<keyword evidence="6" id="KW-0963">Cytoplasm</keyword>
<evidence type="ECO:0000256" key="3">
    <source>
        <dbReference type="ARBA" id="ARBA00022679"/>
    </source>
</evidence>
<evidence type="ECO:0000259" key="7">
    <source>
        <dbReference type="Pfam" id="PF13720"/>
    </source>
</evidence>
<reference evidence="8" key="1">
    <citation type="submission" date="2020-01" db="EMBL/GenBank/DDBJ databases">
        <authorList>
            <person name="Meier V. D."/>
            <person name="Meier V D."/>
        </authorList>
    </citation>
    <scope>NUCLEOTIDE SEQUENCE</scope>
    <source>
        <strain evidence="8">HLG_WM_MAG_07</strain>
    </source>
</reference>
<keyword evidence="5 6" id="KW-0012">Acyltransferase</keyword>
<keyword evidence="3 6" id="KW-0808">Transferase</keyword>
<evidence type="ECO:0000256" key="2">
    <source>
        <dbReference type="ARBA" id="ARBA00022556"/>
    </source>
</evidence>
<dbReference type="PANTHER" id="PTHR43480">
    <property type="entry name" value="ACYL-[ACYL-CARRIER-PROTEIN]--UDP-N-ACETYLGLUCOSAMINE O-ACYLTRANSFERASE"/>
    <property type="match status" value="1"/>
</dbReference>
<comment type="catalytic activity">
    <reaction evidence="6">
        <text>a (3R)-hydroxyacyl-[ACP] + UDP-N-acetyl-alpha-D-glucosamine = a UDP-3-O-[(3R)-3-hydroxyacyl]-N-acetyl-alpha-D-glucosamine + holo-[ACP]</text>
        <dbReference type="Rhea" id="RHEA:67812"/>
        <dbReference type="Rhea" id="RHEA-COMP:9685"/>
        <dbReference type="Rhea" id="RHEA-COMP:9945"/>
        <dbReference type="ChEBI" id="CHEBI:57705"/>
        <dbReference type="ChEBI" id="CHEBI:64479"/>
        <dbReference type="ChEBI" id="CHEBI:78827"/>
        <dbReference type="ChEBI" id="CHEBI:173225"/>
        <dbReference type="EC" id="2.3.1.129"/>
    </reaction>
</comment>
<dbReference type="InterPro" id="IPR029098">
    <property type="entry name" value="Acetyltransf_C"/>
</dbReference>
<dbReference type="GO" id="GO:0005737">
    <property type="term" value="C:cytoplasm"/>
    <property type="evidence" value="ECO:0007669"/>
    <property type="project" value="UniProtKB-SubCell"/>
</dbReference>
<dbReference type="CDD" id="cd03351">
    <property type="entry name" value="LbH_UDP-GlcNAc_AT"/>
    <property type="match status" value="1"/>
</dbReference>
<dbReference type="GO" id="GO:0009245">
    <property type="term" value="P:lipid A biosynthetic process"/>
    <property type="evidence" value="ECO:0007669"/>
    <property type="project" value="UniProtKB-UniRule"/>
</dbReference>
<dbReference type="InterPro" id="IPR010137">
    <property type="entry name" value="Lipid_A_LpxA"/>
</dbReference>
<comment type="subunit">
    <text evidence="6">Homotrimer.</text>
</comment>
<dbReference type="SUPFAM" id="SSF51161">
    <property type="entry name" value="Trimeric LpxA-like enzymes"/>
    <property type="match status" value="1"/>
</dbReference>
<dbReference type="GO" id="GO:0016020">
    <property type="term" value="C:membrane"/>
    <property type="evidence" value="ECO:0007669"/>
    <property type="project" value="GOC"/>
</dbReference>
<accession>A0A6S6SXT4</accession>
<comment type="function">
    <text evidence="6">Involved in the biosynthesis of lipid A, a phosphorylated glycolipid that anchors the lipopolysaccharide to the outer membrane of the cell.</text>
</comment>
<feature type="domain" description="UDP N-acetylglucosamine O-acyltransferase C-terminal" evidence="7">
    <location>
        <begin position="177"/>
        <end position="258"/>
    </location>
</feature>
<dbReference type="InterPro" id="IPR001451">
    <property type="entry name" value="Hexapep"/>
</dbReference>
<evidence type="ECO:0000313" key="8">
    <source>
        <dbReference type="EMBL" id="CAA6807841.1"/>
    </source>
</evidence>
<dbReference type="PIRSF" id="PIRSF000456">
    <property type="entry name" value="UDP-GlcNAc_acltr"/>
    <property type="match status" value="1"/>
</dbReference>
<proteinExistence type="inferred from homology"/>
<dbReference type="Gene3D" id="2.160.10.10">
    <property type="entry name" value="Hexapeptide repeat proteins"/>
    <property type="match status" value="1"/>
</dbReference>
<comment type="subcellular location">
    <subcellularLocation>
        <location evidence="6">Cytoplasm</location>
    </subcellularLocation>
</comment>
<evidence type="ECO:0000256" key="4">
    <source>
        <dbReference type="ARBA" id="ARBA00023098"/>
    </source>
</evidence>
<name>A0A6S6SXT4_9GAMM</name>
<dbReference type="HAMAP" id="MF_00387">
    <property type="entry name" value="LpxA"/>
    <property type="match status" value="1"/>
</dbReference>
<dbReference type="Pfam" id="PF13720">
    <property type="entry name" value="Acetyltransf_11"/>
    <property type="match status" value="1"/>
</dbReference>
<evidence type="ECO:0000256" key="5">
    <source>
        <dbReference type="ARBA" id="ARBA00023315"/>
    </source>
</evidence>
<dbReference type="InterPro" id="IPR011004">
    <property type="entry name" value="Trimer_LpxA-like_sf"/>
</dbReference>
<dbReference type="InterPro" id="IPR037157">
    <property type="entry name" value="Acetyltransf_C_sf"/>
</dbReference>
<dbReference type="EC" id="2.3.1.129" evidence="6"/>
<gene>
    <name evidence="6" type="primary">lpxA</name>
    <name evidence="8" type="ORF">HELGO_WM12602</name>
</gene>
<protein>
    <recommendedName>
        <fullName evidence="6">Acyl-[acyl-carrier-protein]--UDP-N-acetylglucosamine O-acyltransferase</fullName>
        <shortName evidence="6">UDP-N-acetylglucosamine acyltransferase</shortName>
        <ecNumber evidence="6">2.3.1.129</ecNumber>
    </recommendedName>
</protein>
<comment type="similarity">
    <text evidence="6">Belongs to the transferase hexapeptide repeat family. LpxA subfamily.</text>
</comment>
<dbReference type="EMBL" id="CACVAY010000034">
    <property type="protein sequence ID" value="CAA6807841.1"/>
    <property type="molecule type" value="Genomic_DNA"/>
</dbReference>
<dbReference type="UniPathway" id="UPA00359">
    <property type="reaction ID" value="UER00477"/>
</dbReference>
<organism evidence="8">
    <name type="scientific">uncultured Thiotrichaceae bacterium</name>
    <dbReference type="NCBI Taxonomy" id="298394"/>
    <lineage>
        <taxon>Bacteria</taxon>
        <taxon>Pseudomonadati</taxon>
        <taxon>Pseudomonadota</taxon>
        <taxon>Gammaproteobacteria</taxon>
        <taxon>Thiotrichales</taxon>
        <taxon>Thiotrichaceae</taxon>
        <taxon>environmental samples</taxon>
    </lineage>
</organism>
<evidence type="ECO:0000256" key="6">
    <source>
        <dbReference type="HAMAP-Rule" id="MF_00387"/>
    </source>
</evidence>
<dbReference type="Gene3D" id="1.20.1180.10">
    <property type="entry name" value="Udp N-acetylglucosamine O-acyltransferase, C-terminal domain"/>
    <property type="match status" value="1"/>
</dbReference>
<keyword evidence="4 6" id="KW-0443">Lipid metabolism</keyword>
<keyword evidence="6" id="KW-0677">Repeat</keyword>
<keyword evidence="2 6" id="KW-0441">Lipid A biosynthesis</keyword>
<keyword evidence="1 6" id="KW-0444">Lipid biosynthesis</keyword>
<dbReference type="PANTHER" id="PTHR43480:SF1">
    <property type="entry name" value="ACYL-[ACYL-CARRIER-PROTEIN]--UDP-N-ACETYLGLUCOSAMINE O-ACYLTRANSFERASE, MITOCHONDRIAL-RELATED"/>
    <property type="match status" value="1"/>
</dbReference>
<dbReference type="AlphaFoldDB" id="A0A6S6SXT4"/>
<comment type="pathway">
    <text evidence="6">Glycolipid biosynthesis; lipid IV(A) biosynthesis; lipid IV(A) from (3R)-3-hydroxytetradecanoyl-[acyl-carrier-protein] and UDP-N-acetyl-alpha-D-glucosamine: step 1/6.</text>
</comment>
<dbReference type="GO" id="GO:0008780">
    <property type="term" value="F:acyl-[acyl-carrier-protein]-UDP-N-acetylglucosamine O-acyltransferase activity"/>
    <property type="evidence" value="ECO:0007669"/>
    <property type="project" value="UniProtKB-UniRule"/>
</dbReference>
<dbReference type="Pfam" id="PF00132">
    <property type="entry name" value="Hexapep"/>
    <property type="match status" value="1"/>
</dbReference>
<dbReference type="NCBIfam" id="NF003657">
    <property type="entry name" value="PRK05289.1"/>
    <property type="match status" value="1"/>
</dbReference>
<sequence length="259" mass="28527">MSTSIHPTAVVDPKAEIAEGVEISAYAIIGAGVSIDTGTWVGPHTVIEGPTRIGKDNRIYQFASIGADPQDKKYNNEPTELIIGDRNVIREFCTFNRGTAQDIGKTVLGDDNWIMAYVHLAHDCVVGNNTIFANNATLAGHVEIDDYAILGGFTLVHQFCRVGKYAFTGMGTSIAKDVPPYVMAFGAPGIPRGINKEGLKRNQFEKEAIDRIKDCYRHLYRQDLSLKDAIQSMRDEYADAPEITELISFCEVSQRGLIR</sequence>
<evidence type="ECO:0000256" key="1">
    <source>
        <dbReference type="ARBA" id="ARBA00022516"/>
    </source>
</evidence>
<dbReference type="NCBIfam" id="TIGR01852">
    <property type="entry name" value="lipid_A_lpxA"/>
    <property type="match status" value="1"/>
</dbReference>